<sequence>MALCEHGYSDNYTEEELGDVLEEMGKTIDPAYIPRLKSEIDRVVAEIDKENDDCYEADMLPLFSSLRLDDSIQENRLGTRNMQNILFSDSPIRSTRHNAVTNAQVVRNQYLKNINSNIIPLALQTNAEDDEMRQHNPAAHALLNDAYRCLGNIYRNFHYLDRVELSFYRVHIIKIGSIFDFTL</sequence>
<protein>
    <submittedName>
        <fullName evidence="2">Uncharacterized protein</fullName>
    </submittedName>
</protein>
<proteinExistence type="predicted"/>
<dbReference type="WBParaSite" id="Hba_07359">
    <property type="protein sequence ID" value="Hba_07359"/>
    <property type="gene ID" value="Hba_07359"/>
</dbReference>
<accession>A0A1I7WQD0</accession>
<name>A0A1I7WQD0_HETBA</name>
<evidence type="ECO:0000313" key="2">
    <source>
        <dbReference type="WBParaSite" id="Hba_07359"/>
    </source>
</evidence>
<dbReference type="AlphaFoldDB" id="A0A1I7WQD0"/>
<keyword evidence="1" id="KW-1185">Reference proteome</keyword>
<dbReference type="Proteomes" id="UP000095283">
    <property type="component" value="Unplaced"/>
</dbReference>
<organism evidence="1 2">
    <name type="scientific">Heterorhabditis bacteriophora</name>
    <name type="common">Entomopathogenic nematode worm</name>
    <dbReference type="NCBI Taxonomy" id="37862"/>
    <lineage>
        <taxon>Eukaryota</taxon>
        <taxon>Metazoa</taxon>
        <taxon>Ecdysozoa</taxon>
        <taxon>Nematoda</taxon>
        <taxon>Chromadorea</taxon>
        <taxon>Rhabditida</taxon>
        <taxon>Rhabditina</taxon>
        <taxon>Rhabditomorpha</taxon>
        <taxon>Strongyloidea</taxon>
        <taxon>Heterorhabditidae</taxon>
        <taxon>Heterorhabditis</taxon>
    </lineage>
</organism>
<reference evidence="2" key="1">
    <citation type="submission" date="2016-11" db="UniProtKB">
        <authorList>
            <consortium name="WormBaseParasite"/>
        </authorList>
    </citation>
    <scope>IDENTIFICATION</scope>
</reference>
<evidence type="ECO:0000313" key="1">
    <source>
        <dbReference type="Proteomes" id="UP000095283"/>
    </source>
</evidence>